<gene>
    <name evidence="2" type="ORF">XAT740_LOCUS45972</name>
</gene>
<feature type="non-terminal residue" evidence="2">
    <location>
        <position position="1"/>
    </location>
</feature>
<feature type="region of interest" description="Disordered" evidence="1">
    <location>
        <begin position="261"/>
        <end position="327"/>
    </location>
</feature>
<comment type="caution">
    <text evidence="2">The sequence shown here is derived from an EMBL/GenBank/DDBJ whole genome shotgun (WGS) entry which is preliminary data.</text>
</comment>
<feature type="region of interest" description="Disordered" evidence="1">
    <location>
        <begin position="16"/>
        <end position="55"/>
    </location>
</feature>
<name>A0A815ZJ49_ADIRI</name>
<proteinExistence type="predicted"/>
<feature type="compositionally biased region" description="Basic and acidic residues" evidence="1">
    <location>
        <begin position="16"/>
        <end position="33"/>
    </location>
</feature>
<accession>A0A815ZJ49</accession>
<evidence type="ECO:0000313" key="2">
    <source>
        <dbReference type="EMBL" id="CAF1585458.1"/>
    </source>
</evidence>
<dbReference type="EMBL" id="CAJNOR010006093">
    <property type="protein sequence ID" value="CAF1585458.1"/>
    <property type="molecule type" value="Genomic_DNA"/>
</dbReference>
<evidence type="ECO:0000256" key="1">
    <source>
        <dbReference type="SAM" id="MobiDB-lite"/>
    </source>
</evidence>
<feature type="region of interest" description="Disordered" evidence="1">
    <location>
        <begin position="199"/>
        <end position="242"/>
    </location>
</feature>
<evidence type="ECO:0000313" key="3">
    <source>
        <dbReference type="Proteomes" id="UP000663828"/>
    </source>
</evidence>
<keyword evidence="3" id="KW-1185">Reference proteome</keyword>
<feature type="compositionally biased region" description="Polar residues" evidence="1">
    <location>
        <begin position="221"/>
        <end position="242"/>
    </location>
</feature>
<feature type="compositionally biased region" description="Basic and acidic residues" evidence="1">
    <location>
        <begin position="199"/>
        <end position="214"/>
    </location>
</feature>
<dbReference type="Proteomes" id="UP000663828">
    <property type="component" value="Unassembled WGS sequence"/>
</dbReference>
<reference evidence="2" key="1">
    <citation type="submission" date="2021-02" db="EMBL/GenBank/DDBJ databases">
        <authorList>
            <person name="Nowell W R."/>
        </authorList>
    </citation>
    <scope>NUCLEOTIDE SEQUENCE</scope>
</reference>
<organism evidence="2 3">
    <name type="scientific">Adineta ricciae</name>
    <name type="common">Rotifer</name>
    <dbReference type="NCBI Taxonomy" id="249248"/>
    <lineage>
        <taxon>Eukaryota</taxon>
        <taxon>Metazoa</taxon>
        <taxon>Spiralia</taxon>
        <taxon>Gnathifera</taxon>
        <taxon>Rotifera</taxon>
        <taxon>Eurotatoria</taxon>
        <taxon>Bdelloidea</taxon>
        <taxon>Adinetida</taxon>
        <taxon>Adinetidae</taxon>
        <taxon>Adineta</taxon>
    </lineage>
</organism>
<dbReference type="AlphaFoldDB" id="A0A815ZJ49"/>
<feature type="compositionally biased region" description="Basic and acidic residues" evidence="1">
    <location>
        <begin position="279"/>
        <end position="292"/>
    </location>
</feature>
<sequence length="354" mass="41316">METNVEGNIHKLRLRLIDSDAKQADARSDEPKKRTPQRSSENHRRSRSKPQRHDSKIERIHNLYNHRYRGGQHMLFPSYSYDSRLYLQPLDEEPSPISSNMDYLIDSMARRRLAFRQFNGSFDQQRANNGYRSPYFGRNELKKFNSSGSFVDSVIGPLNDEQIYLHNEDLIYTNRSSRSQTERDARRAEAYEKMLRLHVDHDVGMTGSNEKESTVKLPPISSKQKSHQSQNLPNRNGYQNHQAALPPISSEHLIKLPSDIYVSPKSDRSTHKSRRHRSLSKETHSENERSGEETDISTDKRHRKESQTSENEFFTEPEGKGKKSTKIRRNPFKKAAFAILFVVFVKHRVHQNRS</sequence>
<protein>
    <submittedName>
        <fullName evidence="2">Uncharacterized protein</fullName>
    </submittedName>
</protein>